<dbReference type="PANTHER" id="PTHR43840:SF15">
    <property type="entry name" value="MITOCHONDRIAL METAL TRANSPORTER 1-RELATED"/>
    <property type="match status" value="1"/>
</dbReference>
<dbReference type="EMBL" id="MKIE01000005">
    <property type="protein sequence ID" value="OHW62087.1"/>
    <property type="molecule type" value="Genomic_DNA"/>
</dbReference>
<reference evidence="10 11" key="1">
    <citation type="submission" date="2016-09" db="EMBL/GenBank/DDBJ databases">
        <title>Genome sequence of Eubacterium angustum.</title>
        <authorList>
            <person name="Poehlein A."/>
            <person name="Daniel R."/>
        </authorList>
    </citation>
    <scope>NUCLEOTIDE SEQUENCE [LARGE SCALE GENOMIC DNA]</scope>
    <source>
        <strain evidence="10 11">DSM 1989</strain>
    </source>
</reference>
<evidence type="ECO:0000313" key="10">
    <source>
        <dbReference type="EMBL" id="OHW62087.1"/>
    </source>
</evidence>
<dbReference type="InterPro" id="IPR036837">
    <property type="entry name" value="Cation_efflux_CTD_sf"/>
</dbReference>
<evidence type="ECO:0000256" key="6">
    <source>
        <dbReference type="ARBA" id="ARBA00023136"/>
    </source>
</evidence>
<evidence type="ECO:0000256" key="2">
    <source>
        <dbReference type="ARBA" id="ARBA00008114"/>
    </source>
</evidence>
<dbReference type="GO" id="GO:0015341">
    <property type="term" value="F:zinc efflux antiporter activity"/>
    <property type="evidence" value="ECO:0007669"/>
    <property type="project" value="TreeGrafter"/>
</dbReference>
<dbReference type="InterPro" id="IPR058533">
    <property type="entry name" value="Cation_efflux_TM"/>
</dbReference>
<feature type="domain" description="Cation efflux protein cytoplasmic" evidence="9">
    <location>
        <begin position="219"/>
        <end position="292"/>
    </location>
</feature>
<dbReference type="STRING" id="39480.EUAN_15350"/>
<feature type="domain" description="Cation efflux protein transmembrane" evidence="8">
    <location>
        <begin position="23"/>
        <end position="213"/>
    </location>
</feature>
<evidence type="ECO:0000256" key="7">
    <source>
        <dbReference type="SAM" id="Phobius"/>
    </source>
</evidence>
<feature type="transmembrane region" description="Helical" evidence="7">
    <location>
        <begin position="88"/>
        <end position="110"/>
    </location>
</feature>
<accession>A0A1S1V7E8</accession>
<name>A0A1S1V7E8_9FIRM</name>
<evidence type="ECO:0000259" key="9">
    <source>
        <dbReference type="Pfam" id="PF16916"/>
    </source>
</evidence>
<feature type="transmembrane region" description="Helical" evidence="7">
    <location>
        <begin position="163"/>
        <end position="182"/>
    </location>
</feature>
<dbReference type="InterPro" id="IPR002524">
    <property type="entry name" value="Cation_efflux"/>
</dbReference>
<sequence>MKNIEHEAQKLKYGEVIKVLAQILVLNIIVSLAKIVYGLISNTASMIADGFHSFSDGASNVVGIVGIWISGKPADETHPYGHHKVETLSTIAISFLLFFVAIKIAIDAYGRIVSPTEPEIGFLNFAVMIVTTFINIFVVVYEKAKGHKLRSSILISDSKHTQSDIYISISVILGFIFIKMGFPIADPIISFVISLLIAKAGLEILKEAIDVLIDAQMMDTDDIHEIVMEFEEVCYCHKIRTRGKDDHIMIDLHVGVDRHKTIEEAHDIAHRIENRIIERREGVYEVIVHVEPGCDEEV</sequence>
<comment type="caution">
    <text evidence="10">The sequence shown here is derived from an EMBL/GenBank/DDBJ whole genome shotgun (WGS) entry which is preliminary data.</text>
</comment>
<keyword evidence="5 7" id="KW-1133">Transmembrane helix</keyword>
<dbReference type="InterPro" id="IPR027470">
    <property type="entry name" value="Cation_efflux_CTD"/>
</dbReference>
<dbReference type="Gene3D" id="3.30.70.1350">
    <property type="entry name" value="Cation efflux protein, cytoplasmic domain"/>
    <property type="match status" value="1"/>
</dbReference>
<dbReference type="InterPro" id="IPR027469">
    <property type="entry name" value="Cation_efflux_TMD_sf"/>
</dbReference>
<dbReference type="GO" id="GO:0005886">
    <property type="term" value="C:plasma membrane"/>
    <property type="evidence" value="ECO:0007669"/>
    <property type="project" value="TreeGrafter"/>
</dbReference>
<evidence type="ECO:0000256" key="1">
    <source>
        <dbReference type="ARBA" id="ARBA00004141"/>
    </source>
</evidence>
<evidence type="ECO:0000259" key="8">
    <source>
        <dbReference type="Pfam" id="PF01545"/>
    </source>
</evidence>
<dbReference type="Gene3D" id="1.20.1510.10">
    <property type="entry name" value="Cation efflux protein transmembrane domain"/>
    <property type="match status" value="1"/>
</dbReference>
<feature type="transmembrane region" description="Helical" evidence="7">
    <location>
        <begin position="122"/>
        <end position="142"/>
    </location>
</feature>
<dbReference type="PANTHER" id="PTHR43840">
    <property type="entry name" value="MITOCHONDRIAL METAL TRANSPORTER 1-RELATED"/>
    <property type="match status" value="1"/>
</dbReference>
<keyword evidence="4 7" id="KW-0812">Transmembrane</keyword>
<keyword evidence="6 7" id="KW-0472">Membrane</keyword>
<evidence type="ECO:0000256" key="5">
    <source>
        <dbReference type="ARBA" id="ARBA00022989"/>
    </source>
</evidence>
<dbReference type="GO" id="GO:0015093">
    <property type="term" value="F:ferrous iron transmembrane transporter activity"/>
    <property type="evidence" value="ECO:0007669"/>
    <property type="project" value="TreeGrafter"/>
</dbReference>
<dbReference type="AlphaFoldDB" id="A0A1S1V7E8"/>
<evidence type="ECO:0000256" key="4">
    <source>
        <dbReference type="ARBA" id="ARBA00022692"/>
    </source>
</evidence>
<dbReference type="FunFam" id="1.20.1510.10:FF:000006">
    <property type="entry name" value="Divalent cation efflux transporter"/>
    <property type="match status" value="1"/>
</dbReference>
<organism evidence="10 11">
    <name type="scientific">Andreesenia angusta</name>
    <dbReference type="NCBI Taxonomy" id="39480"/>
    <lineage>
        <taxon>Bacteria</taxon>
        <taxon>Bacillati</taxon>
        <taxon>Bacillota</taxon>
        <taxon>Tissierellia</taxon>
        <taxon>Tissierellales</taxon>
        <taxon>Gottschalkiaceae</taxon>
        <taxon>Andreesenia</taxon>
    </lineage>
</organism>
<dbReference type="Pfam" id="PF01545">
    <property type="entry name" value="Cation_efflux"/>
    <property type="match status" value="1"/>
</dbReference>
<feature type="transmembrane region" description="Helical" evidence="7">
    <location>
        <begin position="20"/>
        <end position="40"/>
    </location>
</feature>
<protein>
    <submittedName>
        <fullName evidence="10">Putative cation efflux system proteinc</fullName>
    </submittedName>
</protein>
<dbReference type="GO" id="GO:0015086">
    <property type="term" value="F:cadmium ion transmembrane transporter activity"/>
    <property type="evidence" value="ECO:0007669"/>
    <property type="project" value="TreeGrafter"/>
</dbReference>
<dbReference type="SUPFAM" id="SSF161111">
    <property type="entry name" value="Cation efflux protein transmembrane domain-like"/>
    <property type="match status" value="1"/>
</dbReference>
<dbReference type="GO" id="GO:0006882">
    <property type="term" value="P:intracellular zinc ion homeostasis"/>
    <property type="evidence" value="ECO:0007669"/>
    <property type="project" value="TreeGrafter"/>
</dbReference>
<gene>
    <name evidence="10" type="ORF">EUAN_15350</name>
</gene>
<comment type="similarity">
    <text evidence="2">Belongs to the cation diffusion facilitator (CDF) transporter (TC 2.A.4) family.</text>
</comment>
<dbReference type="SUPFAM" id="SSF160240">
    <property type="entry name" value="Cation efflux protein cytoplasmic domain-like"/>
    <property type="match status" value="1"/>
</dbReference>
<keyword evidence="11" id="KW-1185">Reference proteome</keyword>
<evidence type="ECO:0000313" key="11">
    <source>
        <dbReference type="Proteomes" id="UP000180254"/>
    </source>
</evidence>
<keyword evidence="3" id="KW-0813">Transport</keyword>
<proteinExistence type="inferred from homology"/>
<comment type="subcellular location">
    <subcellularLocation>
        <location evidence="1">Membrane</location>
        <topology evidence="1">Multi-pass membrane protein</topology>
    </subcellularLocation>
</comment>
<dbReference type="Proteomes" id="UP000180254">
    <property type="component" value="Unassembled WGS sequence"/>
</dbReference>
<dbReference type="Pfam" id="PF16916">
    <property type="entry name" value="ZT_dimer"/>
    <property type="match status" value="1"/>
</dbReference>
<dbReference type="InterPro" id="IPR050291">
    <property type="entry name" value="CDF_Transporter"/>
</dbReference>
<dbReference type="RefSeq" id="WP_245674465.1">
    <property type="nucleotide sequence ID" value="NZ_MKIE01000005.1"/>
</dbReference>
<evidence type="ECO:0000256" key="3">
    <source>
        <dbReference type="ARBA" id="ARBA00022448"/>
    </source>
</evidence>
<dbReference type="NCBIfam" id="TIGR01297">
    <property type="entry name" value="CDF"/>
    <property type="match status" value="1"/>
</dbReference>